<evidence type="ECO:0000256" key="3">
    <source>
        <dbReference type="ARBA" id="ARBA00014591"/>
    </source>
</evidence>
<dbReference type="EMBL" id="RBRD01000161">
    <property type="protein sequence ID" value="RMQ36670.1"/>
    <property type="molecule type" value="Genomic_DNA"/>
</dbReference>
<dbReference type="Pfam" id="PF01521">
    <property type="entry name" value="Fe-S_biosyn"/>
    <property type="match status" value="1"/>
</dbReference>
<dbReference type="InterPro" id="IPR050322">
    <property type="entry name" value="Fe-S_cluster_asmbl/transfer"/>
</dbReference>
<keyword evidence="5" id="KW-0408">Iron</keyword>
<proteinExistence type="inferred from homology"/>
<dbReference type="AlphaFoldDB" id="A0A3M4L5F7"/>
<dbReference type="InterPro" id="IPR035903">
    <property type="entry name" value="HesB-like_dom_sf"/>
</dbReference>
<dbReference type="PANTHER" id="PTHR10072">
    <property type="entry name" value="IRON-SULFUR CLUSTER ASSEMBLY PROTEIN"/>
    <property type="match status" value="1"/>
</dbReference>
<dbReference type="InterPro" id="IPR016092">
    <property type="entry name" value="ATAP"/>
</dbReference>
<dbReference type="Gene3D" id="2.60.300.12">
    <property type="entry name" value="HesB-like domain"/>
    <property type="match status" value="1"/>
</dbReference>
<evidence type="ECO:0000256" key="1">
    <source>
        <dbReference type="ARBA" id="ARBA00001962"/>
    </source>
</evidence>
<evidence type="ECO:0000259" key="7">
    <source>
        <dbReference type="Pfam" id="PF01521"/>
    </source>
</evidence>
<feature type="domain" description="Core" evidence="7">
    <location>
        <begin position="1"/>
        <end position="103"/>
    </location>
</feature>
<accession>A0A3M4L5F7</accession>
<dbReference type="FunFam" id="2.60.300.12:FF:000001">
    <property type="entry name" value="Iron-binding protein IscA"/>
    <property type="match status" value="1"/>
</dbReference>
<dbReference type="GO" id="GO:0046872">
    <property type="term" value="F:metal ion binding"/>
    <property type="evidence" value="ECO:0007669"/>
    <property type="project" value="UniProtKB-KW"/>
</dbReference>
<organism evidence="8 11">
    <name type="scientific">Pseudomonas amygdali pv. mori</name>
    <dbReference type="NCBI Taxonomy" id="34065"/>
    <lineage>
        <taxon>Bacteria</taxon>
        <taxon>Pseudomonadati</taxon>
        <taxon>Pseudomonadota</taxon>
        <taxon>Gammaproteobacteria</taxon>
        <taxon>Pseudomonadales</taxon>
        <taxon>Pseudomonadaceae</taxon>
        <taxon>Pseudomonas</taxon>
        <taxon>Pseudomonas amygdali</taxon>
    </lineage>
</organism>
<evidence type="ECO:0000256" key="4">
    <source>
        <dbReference type="ARBA" id="ARBA00022723"/>
    </source>
</evidence>
<dbReference type="InterPro" id="IPR011302">
    <property type="entry name" value="IscA_proteobact"/>
</dbReference>
<comment type="cofactor">
    <cofactor evidence="1">
        <name>Fe cation</name>
        <dbReference type="ChEBI" id="CHEBI:24875"/>
    </cofactor>
</comment>
<evidence type="ECO:0000256" key="2">
    <source>
        <dbReference type="ARBA" id="ARBA00006718"/>
    </source>
</evidence>
<dbReference type="GO" id="GO:0051537">
    <property type="term" value="F:2 iron, 2 sulfur cluster binding"/>
    <property type="evidence" value="ECO:0007669"/>
    <property type="project" value="TreeGrafter"/>
</dbReference>
<dbReference type="GO" id="GO:0016226">
    <property type="term" value="P:iron-sulfur cluster assembly"/>
    <property type="evidence" value="ECO:0007669"/>
    <property type="project" value="InterPro"/>
</dbReference>
<evidence type="ECO:0000313" key="8">
    <source>
        <dbReference type="EMBL" id="RMQ36670.1"/>
    </source>
</evidence>
<dbReference type="PROSITE" id="PS01152">
    <property type="entry name" value="HESB"/>
    <property type="match status" value="1"/>
</dbReference>
<dbReference type="InterPro" id="IPR017870">
    <property type="entry name" value="FeS_cluster_insertion_CS"/>
</dbReference>
<dbReference type="PANTHER" id="PTHR10072:SF41">
    <property type="entry name" value="IRON-SULFUR CLUSTER ASSEMBLY 1 HOMOLOG, MITOCHONDRIAL"/>
    <property type="match status" value="1"/>
</dbReference>
<evidence type="ECO:0000256" key="6">
    <source>
        <dbReference type="ARBA" id="ARBA00032050"/>
    </source>
</evidence>
<keyword evidence="4" id="KW-0479">Metal-binding</keyword>
<dbReference type="GO" id="GO:0005829">
    <property type="term" value="C:cytosol"/>
    <property type="evidence" value="ECO:0007669"/>
    <property type="project" value="TreeGrafter"/>
</dbReference>
<evidence type="ECO:0000313" key="10">
    <source>
        <dbReference type="Proteomes" id="UP000276194"/>
    </source>
</evidence>
<comment type="similarity">
    <text evidence="2">Belongs to the HesB/IscA family.</text>
</comment>
<dbReference type="SUPFAM" id="SSF89360">
    <property type="entry name" value="HesB-like domain"/>
    <property type="match status" value="1"/>
</dbReference>
<gene>
    <name evidence="9" type="ORF">ALP52_04535</name>
    <name evidence="8" type="ORF">ALQ05_03494</name>
</gene>
<reference evidence="10 11" key="1">
    <citation type="submission" date="2018-08" db="EMBL/GenBank/DDBJ databases">
        <title>Recombination of ecologically and evolutionarily significant loci maintains genetic cohesion in the Pseudomonas syringae species complex.</title>
        <authorList>
            <person name="Dillon M."/>
            <person name="Thakur S."/>
            <person name="Almeida R.N.D."/>
            <person name="Weir B.S."/>
            <person name="Guttman D.S."/>
        </authorList>
    </citation>
    <scope>NUCLEOTIDE SEQUENCE [LARGE SCALE GENOMIC DNA]</scope>
    <source>
        <strain evidence="8 11">ICMP 535</strain>
        <strain evidence="9 10">ICMP 6941</strain>
    </source>
</reference>
<protein>
    <recommendedName>
        <fullName evidence="3">Iron-binding protein IscA</fullName>
    </recommendedName>
    <alternativeName>
        <fullName evidence="6">Iron-sulfur cluster assembly protein</fullName>
    </alternativeName>
</protein>
<dbReference type="NCBIfam" id="TIGR00049">
    <property type="entry name" value="iron-sulfur cluster assembly accessory protein"/>
    <property type="match status" value="1"/>
</dbReference>
<dbReference type="NCBIfam" id="TIGR02011">
    <property type="entry name" value="IscA"/>
    <property type="match status" value="1"/>
</dbReference>
<dbReference type="Proteomes" id="UP000276194">
    <property type="component" value="Unassembled WGS sequence"/>
</dbReference>
<dbReference type="Proteomes" id="UP000279553">
    <property type="component" value="Unassembled WGS sequence"/>
</dbReference>
<comment type="caution">
    <text evidence="8">The sequence shown here is derived from an EMBL/GenBank/DDBJ whole genome shotgun (WGS) entry which is preliminary data.</text>
</comment>
<evidence type="ECO:0000313" key="9">
    <source>
        <dbReference type="EMBL" id="RMT26708.1"/>
    </source>
</evidence>
<dbReference type="RefSeq" id="WP_122320720.1">
    <property type="nucleotide sequence ID" value="NZ_RBRD01000161.1"/>
</dbReference>
<sequence length="107" mass="11576">MAISMTEAAANHVRRSLEGRGKGDGVRLGVRTTGCSGLAYVLEFVDEAAGEDTVFEMHGVKVIIDRKSLVYLDGTELDFVREGLNEGFKFNNPNSRGECGCGESFNV</sequence>
<evidence type="ECO:0000313" key="11">
    <source>
        <dbReference type="Proteomes" id="UP000279553"/>
    </source>
</evidence>
<evidence type="ECO:0000256" key="5">
    <source>
        <dbReference type="ARBA" id="ARBA00023004"/>
    </source>
</evidence>
<name>A0A3M4L5F7_PSEA0</name>
<dbReference type="InterPro" id="IPR000361">
    <property type="entry name" value="ATAP_core_dom"/>
</dbReference>
<dbReference type="EMBL" id="RBTD01000034">
    <property type="protein sequence ID" value="RMT26708.1"/>
    <property type="molecule type" value="Genomic_DNA"/>
</dbReference>